<protein>
    <submittedName>
        <fullName evidence="1">Uncharacterized protein</fullName>
    </submittedName>
</protein>
<keyword evidence="2" id="KW-1185">Reference proteome</keyword>
<comment type="caution">
    <text evidence="1">The sequence shown here is derived from an EMBL/GenBank/DDBJ whole genome shotgun (WGS) entry which is preliminary data.</text>
</comment>
<reference evidence="2" key="1">
    <citation type="journal article" date="2016" name="Nat. Biotechnol.">
        <title>Sequencing wild and cultivated cassava and related species reveals extensive interspecific hybridization and genetic diversity.</title>
        <authorList>
            <person name="Bredeson J.V."/>
            <person name="Lyons J.B."/>
            <person name="Prochnik S.E."/>
            <person name="Wu G.A."/>
            <person name="Ha C.M."/>
            <person name="Edsinger-Gonzales E."/>
            <person name="Grimwood J."/>
            <person name="Schmutz J."/>
            <person name="Rabbi I.Y."/>
            <person name="Egesi C."/>
            <person name="Nauluvula P."/>
            <person name="Lebot V."/>
            <person name="Ndunguru J."/>
            <person name="Mkamilo G."/>
            <person name="Bart R.S."/>
            <person name="Setter T.L."/>
            <person name="Gleadow R.M."/>
            <person name="Kulakow P."/>
            <person name="Ferguson M.E."/>
            <person name="Rounsley S."/>
            <person name="Rokhsar D.S."/>
        </authorList>
    </citation>
    <scope>NUCLEOTIDE SEQUENCE [LARGE SCALE GENOMIC DNA]</scope>
    <source>
        <strain evidence="2">cv. AM560-2</strain>
    </source>
</reference>
<name>A0ACB7HHD1_MANES</name>
<evidence type="ECO:0000313" key="2">
    <source>
        <dbReference type="Proteomes" id="UP000091857"/>
    </source>
</evidence>
<accession>A0ACB7HHD1</accession>
<dbReference type="EMBL" id="CM004392">
    <property type="protein sequence ID" value="KAG8652174.1"/>
    <property type="molecule type" value="Genomic_DNA"/>
</dbReference>
<proteinExistence type="predicted"/>
<dbReference type="Proteomes" id="UP000091857">
    <property type="component" value="Chromosome 6"/>
</dbReference>
<organism evidence="1 2">
    <name type="scientific">Manihot esculenta</name>
    <name type="common">Cassava</name>
    <name type="synonym">Jatropha manihot</name>
    <dbReference type="NCBI Taxonomy" id="3983"/>
    <lineage>
        <taxon>Eukaryota</taxon>
        <taxon>Viridiplantae</taxon>
        <taxon>Streptophyta</taxon>
        <taxon>Embryophyta</taxon>
        <taxon>Tracheophyta</taxon>
        <taxon>Spermatophyta</taxon>
        <taxon>Magnoliopsida</taxon>
        <taxon>eudicotyledons</taxon>
        <taxon>Gunneridae</taxon>
        <taxon>Pentapetalae</taxon>
        <taxon>rosids</taxon>
        <taxon>fabids</taxon>
        <taxon>Malpighiales</taxon>
        <taxon>Euphorbiaceae</taxon>
        <taxon>Crotonoideae</taxon>
        <taxon>Manihoteae</taxon>
        <taxon>Manihot</taxon>
    </lineage>
</organism>
<gene>
    <name evidence="1" type="ORF">MANES_06G063050v8</name>
</gene>
<sequence>MTDYMKLGAPQFETGDDPFVYLERVKVITDEIGADDSRAIQMAGFTLKCKKAREWFKSYVNPRVDSMSWEEFANEFAGWAFPESSRELKMIEFEQLRQTDEMSVDEYTDKFMELLPFAGQNLDTDQKKSRRYIMKLHSSYSSLIQSADRESFHAIVDMARRMEASAIIEGKVKQSVAQPSGFKTPSGGKIDPSSLSSSSKKWSNTTRKSKKNKFWSKIKSGLGLGSGSSSGADNAVCTKCGRQHWGVCRFGTTACYRCGREGHMSRECPKTVHTAQPQQTASGSVAQPVAPTATQASGRGRGRGSASSSAGFRGEGPSAPARIFTMTQQEANTSNTVVQVISSLGVLMCMH</sequence>
<evidence type="ECO:0000313" key="1">
    <source>
        <dbReference type="EMBL" id="KAG8652174.1"/>
    </source>
</evidence>